<dbReference type="PANTHER" id="PTHR34156">
    <property type="entry name" value="OUTER MEMBRANE PROTEIN-RELATED-RELATED"/>
    <property type="match status" value="1"/>
</dbReference>
<name>A0A9P3Z4I2_CITFR</name>
<feature type="domain" description="YdgH/BhsA/McbA-like" evidence="3">
    <location>
        <begin position="33"/>
        <end position="84"/>
    </location>
</feature>
<dbReference type="OrthoDB" id="6520115at2"/>
<evidence type="ECO:0000256" key="2">
    <source>
        <dbReference type="SAM" id="SignalP"/>
    </source>
</evidence>
<reference evidence="5" key="1">
    <citation type="journal article" date="2018" name="Genome Biol.">
        <title>SKESA: strategic k-mer extension for scrupulous assemblies.</title>
        <authorList>
            <person name="Souvorov A."/>
            <person name="Agarwala R."/>
            <person name="Lipman D.J."/>
        </authorList>
    </citation>
    <scope>NUCLEOTIDE SEQUENCE</scope>
    <source>
        <strain evidence="5">91871</strain>
    </source>
</reference>
<dbReference type="AlphaFoldDB" id="A0A9P3Z4I2"/>
<dbReference type="InterPro" id="IPR010854">
    <property type="entry name" value="YdgH/BhsA/McbA-like_dom"/>
</dbReference>
<dbReference type="SUPFAM" id="SSF159871">
    <property type="entry name" value="YdgH-like"/>
    <property type="match status" value="1"/>
</dbReference>
<dbReference type="Gene3D" id="3.30.1660.10">
    <property type="entry name" value="Flavin-binding protein dodecin"/>
    <property type="match status" value="1"/>
</dbReference>
<dbReference type="InterPro" id="IPR025543">
    <property type="entry name" value="Dodecin-like"/>
</dbReference>
<feature type="chain" id="PRO_5044465112" evidence="2">
    <location>
        <begin position="21"/>
        <end position="84"/>
    </location>
</feature>
<reference evidence="4" key="3">
    <citation type="submission" date="2024-02" db="EMBL/GenBank/DDBJ databases">
        <authorList>
            <consortium name="Clinical and Environmental Microbiology Branch: Whole genome sequencing antimicrobial resistance pathogens in the healthcare setting"/>
        </authorList>
    </citation>
    <scope>NUCLEOTIDE SEQUENCE</scope>
    <source>
        <strain evidence="4">Whole organism</strain>
    </source>
</reference>
<dbReference type="Proteomes" id="UP000885148">
    <property type="component" value="Unassembled WGS sequence"/>
</dbReference>
<reference evidence="5" key="2">
    <citation type="submission" date="2021-07" db="EMBL/GenBank/DDBJ databases">
        <authorList>
            <consortium name="NCBI Pathogen Detection Project"/>
        </authorList>
    </citation>
    <scope>NUCLEOTIDE SEQUENCE</scope>
    <source>
        <strain evidence="5">91871</strain>
    </source>
</reference>
<evidence type="ECO:0000259" key="3">
    <source>
        <dbReference type="Pfam" id="PF07338"/>
    </source>
</evidence>
<proteinExistence type="predicted"/>
<comment type="caution">
    <text evidence="5">The sequence shown here is derived from an EMBL/GenBank/DDBJ whole genome shotgun (WGS) entry which is preliminary data.</text>
</comment>
<evidence type="ECO:0000313" key="4">
    <source>
        <dbReference type="EMBL" id="EMM7459795.1"/>
    </source>
</evidence>
<dbReference type="EMBL" id="ABLGCN030000015">
    <property type="protein sequence ID" value="EMM7459795.1"/>
    <property type="molecule type" value="Genomic_DNA"/>
</dbReference>
<evidence type="ECO:0000313" key="6">
    <source>
        <dbReference type="Proteomes" id="UP000885148"/>
    </source>
</evidence>
<dbReference type="InterPro" id="IPR051096">
    <property type="entry name" value="BhsA/McbA_stress_biofilm_assoc"/>
</dbReference>
<gene>
    <name evidence="5" type="ORF">KV121_001632</name>
    <name evidence="4" type="ORF">P7U51_004371</name>
</gene>
<sequence length="84" mass="9154">MKKLSIIALLGSTLAFSAYAAEQISPEQASKYTKIGELSVTEDGFTMTDDGLSKKVDEKGGKYYVITSIEGQSEHKTINADIYK</sequence>
<protein>
    <submittedName>
        <fullName evidence="5">DUF1471 domain-containing protein</fullName>
    </submittedName>
</protein>
<dbReference type="InterPro" id="IPR036275">
    <property type="entry name" value="YdgH-like_sf"/>
</dbReference>
<organism evidence="5 6">
    <name type="scientific">Citrobacter freundii</name>
    <dbReference type="NCBI Taxonomy" id="546"/>
    <lineage>
        <taxon>Bacteria</taxon>
        <taxon>Pseudomonadati</taxon>
        <taxon>Pseudomonadota</taxon>
        <taxon>Gammaproteobacteria</taxon>
        <taxon>Enterobacterales</taxon>
        <taxon>Enterobacteriaceae</taxon>
        <taxon>Citrobacter</taxon>
        <taxon>Citrobacter freundii complex</taxon>
    </lineage>
</organism>
<accession>A0A9P3Z4I2</accession>
<evidence type="ECO:0000313" key="5">
    <source>
        <dbReference type="EMBL" id="HBH7041589.1"/>
    </source>
</evidence>
<feature type="signal peptide" evidence="2">
    <location>
        <begin position="1"/>
        <end position="20"/>
    </location>
</feature>
<dbReference type="RefSeq" id="WP_044714077.1">
    <property type="nucleotide sequence ID" value="NZ_CAYAOM010000002.1"/>
</dbReference>
<keyword evidence="1 2" id="KW-0732">Signal</keyword>
<evidence type="ECO:0000256" key="1">
    <source>
        <dbReference type="ARBA" id="ARBA00022729"/>
    </source>
</evidence>
<dbReference type="Pfam" id="PF07338">
    <property type="entry name" value="YdgH_BhsA-like"/>
    <property type="match status" value="1"/>
</dbReference>
<dbReference type="EMBL" id="DAESCB010000004">
    <property type="protein sequence ID" value="HBH7041589.1"/>
    <property type="molecule type" value="Genomic_DNA"/>
</dbReference>
<dbReference type="Proteomes" id="UP001169574">
    <property type="component" value="Unassembled WGS sequence"/>
</dbReference>